<keyword evidence="2" id="KW-0472">Membrane</keyword>
<sequence>MLTKTGVSVTYVSFGNKASFKALHSSIGILFHLVYTHLLPMAFLPEGRSISFQVLFDRDSNSFLHSIKPFVTILRSHCFFVGLGLYMFFQRNKAPQGTSSPGVTGFTTPRYPSV</sequence>
<accession>A0A4Y2I3G7</accession>
<feature type="transmembrane region" description="Helical" evidence="2">
    <location>
        <begin position="22"/>
        <end position="43"/>
    </location>
</feature>
<protein>
    <submittedName>
        <fullName evidence="3">Uncharacterized protein</fullName>
    </submittedName>
</protein>
<dbReference type="EMBL" id="BGPR01002354">
    <property type="protein sequence ID" value="GBM72090.1"/>
    <property type="molecule type" value="Genomic_DNA"/>
</dbReference>
<comment type="caution">
    <text evidence="3">The sequence shown here is derived from an EMBL/GenBank/DDBJ whole genome shotgun (WGS) entry which is preliminary data.</text>
</comment>
<dbReference type="AlphaFoldDB" id="A0A4Y2I3G7"/>
<evidence type="ECO:0000313" key="3">
    <source>
        <dbReference type="EMBL" id="GBM72090.1"/>
    </source>
</evidence>
<evidence type="ECO:0000256" key="2">
    <source>
        <dbReference type="SAM" id="Phobius"/>
    </source>
</evidence>
<keyword evidence="2" id="KW-1133">Transmembrane helix</keyword>
<name>A0A4Y2I3G7_ARAVE</name>
<feature type="region of interest" description="Disordered" evidence="1">
    <location>
        <begin position="95"/>
        <end position="114"/>
    </location>
</feature>
<gene>
    <name evidence="3" type="ORF">AVEN_266506_1</name>
</gene>
<feature type="transmembrane region" description="Helical" evidence="2">
    <location>
        <begin position="63"/>
        <end position="89"/>
    </location>
</feature>
<evidence type="ECO:0000256" key="1">
    <source>
        <dbReference type="SAM" id="MobiDB-lite"/>
    </source>
</evidence>
<proteinExistence type="predicted"/>
<organism evidence="3 4">
    <name type="scientific">Araneus ventricosus</name>
    <name type="common">Orbweaver spider</name>
    <name type="synonym">Epeira ventricosa</name>
    <dbReference type="NCBI Taxonomy" id="182803"/>
    <lineage>
        <taxon>Eukaryota</taxon>
        <taxon>Metazoa</taxon>
        <taxon>Ecdysozoa</taxon>
        <taxon>Arthropoda</taxon>
        <taxon>Chelicerata</taxon>
        <taxon>Arachnida</taxon>
        <taxon>Araneae</taxon>
        <taxon>Araneomorphae</taxon>
        <taxon>Entelegynae</taxon>
        <taxon>Araneoidea</taxon>
        <taxon>Araneidae</taxon>
        <taxon>Araneus</taxon>
    </lineage>
</organism>
<dbReference type="Proteomes" id="UP000499080">
    <property type="component" value="Unassembled WGS sequence"/>
</dbReference>
<keyword evidence="2" id="KW-0812">Transmembrane</keyword>
<keyword evidence="4" id="KW-1185">Reference proteome</keyword>
<evidence type="ECO:0000313" key="4">
    <source>
        <dbReference type="Proteomes" id="UP000499080"/>
    </source>
</evidence>
<reference evidence="3 4" key="1">
    <citation type="journal article" date="2019" name="Sci. Rep.">
        <title>Orb-weaving spider Araneus ventricosus genome elucidates the spidroin gene catalogue.</title>
        <authorList>
            <person name="Kono N."/>
            <person name="Nakamura H."/>
            <person name="Ohtoshi R."/>
            <person name="Moran D.A.P."/>
            <person name="Shinohara A."/>
            <person name="Yoshida Y."/>
            <person name="Fujiwara M."/>
            <person name="Mori M."/>
            <person name="Tomita M."/>
            <person name="Arakawa K."/>
        </authorList>
    </citation>
    <scope>NUCLEOTIDE SEQUENCE [LARGE SCALE GENOMIC DNA]</scope>
</reference>
<feature type="compositionally biased region" description="Polar residues" evidence="1">
    <location>
        <begin position="95"/>
        <end position="107"/>
    </location>
</feature>